<keyword evidence="2" id="KW-0732">Signal</keyword>
<reference evidence="3" key="1">
    <citation type="journal article" date="2021" name="Int. J. Syst. Evol. Microbiol.">
        <title>Bradyrhizobium septentrionale sp. nov. (sv. septentrionale) and Bradyrhizobium quebecense sp. nov. (sv. septentrionale) associated with legumes native to Canada possess rearranged symbiosis genes and numerous insertion sequences.</title>
        <authorList>
            <person name="Bromfield E.S.P."/>
            <person name="Cloutier S."/>
        </authorList>
    </citation>
    <scope>NUCLEOTIDE SEQUENCE</scope>
    <source>
        <strain evidence="3">5S5</strain>
    </source>
</reference>
<evidence type="ECO:0000256" key="1">
    <source>
        <dbReference type="SAM" id="MobiDB-lite"/>
    </source>
</evidence>
<protein>
    <submittedName>
        <fullName evidence="3">Uncharacterized protein</fullName>
    </submittedName>
</protein>
<reference evidence="3" key="2">
    <citation type="submission" date="2024-03" db="EMBL/GenBank/DDBJ databases">
        <authorList>
            <person name="Bromfield E.S.P."/>
            <person name="Cloutier S."/>
        </authorList>
    </citation>
    <scope>NUCLEOTIDE SEQUENCE</scope>
    <source>
        <strain evidence="3">5S5</strain>
    </source>
</reference>
<accession>A0ABZ2P4N5</accession>
<keyword evidence="4" id="KW-1185">Reference proteome</keyword>
<feature type="signal peptide" evidence="2">
    <location>
        <begin position="1"/>
        <end position="20"/>
    </location>
</feature>
<organism evidence="3 4">
    <name type="scientific">Bradyrhizobium septentrionale</name>
    <dbReference type="NCBI Taxonomy" id="1404411"/>
    <lineage>
        <taxon>Bacteria</taxon>
        <taxon>Pseudomonadati</taxon>
        <taxon>Pseudomonadota</taxon>
        <taxon>Alphaproteobacteria</taxon>
        <taxon>Hyphomicrobiales</taxon>
        <taxon>Nitrobacteraceae</taxon>
        <taxon>Bradyrhizobium</taxon>
    </lineage>
</organism>
<dbReference type="Proteomes" id="UP001432046">
    <property type="component" value="Chromosome"/>
</dbReference>
<name>A0ABZ2P4N5_9BRAD</name>
<gene>
    <name evidence="3" type="ORF">WDK88_11395</name>
</gene>
<dbReference type="EMBL" id="CP147711">
    <property type="protein sequence ID" value="WXC82139.1"/>
    <property type="molecule type" value="Genomic_DNA"/>
</dbReference>
<feature type="region of interest" description="Disordered" evidence="1">
    <location>
        <begin position="288"/>
        <end position="308"/>
    </location>
</feature>
<proteinExistence type="predicted"/>
<evidence type="ECO:0000313" key="4">
    <source>
        <dbReference type="Proteomes" id="UP001432046"/>
    </source>
</evidence>
<feature type="chain" id="PRO_5046095984" evidence="2">
    <location>
        <begin position="21"/>
        <end position="371"/>
    </location>
</feature>
<feature type="compositionally biased region" description="Polar residues" evidence="1">
    <location>
        <begin position="295"/>
        <end position="308"/>
    </location>
</feature>
<evidence type="ECO:0000313" key="3">
    <source>
        <dbReference type="EMBL" id="WXC82139.1"/>
    </source>
</evidence>
<evidence type="ECO:0000256" key="2">
    <source>
        <dbReference type="SAM" id="SignalP"/>
    </source>
</evidence>
<dbReference type="RefSeq" id="WP_338834456.1">
    <property type="nucleotide sequence ID" value="NZ_CP147711.1"/>
</dbReference>
<sequence>MFRSIVTGLTVLAAVQGAAAADSGCGAASVDFGCYMAKAAHRVVKERGNLGWSGQAYMTRDFNYGSSKIKANPDKSSFPTRRPGDERISCNGAVLEIWFKAIELYQADYPDWRPDEVIPAKHWNSESLKYPRAHIDMYEILEMPPVETLLKAKQDGNLDPELRNELLAYDVKSVAHGLQRFGLAEVIPISNLKAGDVITFDRKTYDVYRGRMTSKENFHSTHSAIFISWLDENQQEISQYSGAKGFKYVSSQTNDGGSGLGYRWAYFSGFCPQDPSNVVRERDERYCPDQRKQDTGNYTSAFPKQKSGQKSDCCIIHSNAAGHTRGIVVGRIKAPNHWTEYETKQKLNEEKFNALVERVKAALSERVASNR</sequence>